<protein>
    <recommendedName>
        <fullName evidence="1">WCX domain-containing protein</fullName>
    </recommendedName>
</protein>
<gene>
    <name evidence="2" type="ordered locus">Ppro_0999</name>
</gene>
<dbReference type="STRING" id="338966.Ppro_0999"/>
<name>A1AMQ6_PELPD</name>
<evidence type="ECO:0000313" key="3">
    <source>
        <dbReference type="Proteomes" id="UP000006732"/>
    </source>
</evidence>
<dbReference type="EMBL" id="CP000482">
    <property type="protein sequence ID" value="ABK98626.1"/>
    <property type="molecule type" value="Genomic_DNA"/>
</dbReference>
<dbReference type="HOGENOM" id="CLU_2288873_0_0_7"/>
<dbReference type="Pfam" id="PF25583">
    <property type="entry name" value="WCX"/>
    <property type="match status" value="1"/>
</dbReference>
<organism evidence="2 3">
    <name type="scientific">Pelobacter propionicus (strain DSM 2379 / NBRC 103807 / OttBd1)</name>
    <dbReference type="NCBI Taxonomy" id="338966"/>
    <lineage>
        <taxon>Bacteria</taxon>
        <taxon>Pseudomonadati</taxon>
        <taxon>Thermodesulfobacteriota</taxon>
        <taxon>Desulfuromonadia</taxon>
        <taxon>Desulfuromonadales</taxon>
        <taxon>Desulfuromonadaceae</taxon>
        <taxon>Pelobacter</taxon>
    </lineage>
</organism>
<dbReference type="eggNOG" id="COG2378">
    <property type="taxonomic scope" value="Bacteria"/>
</dbReference>
<dbReference type="InterPro" id="IPR057727">
    <property type="entry name" value="WCX_dom"/>
</dbReference>
<dbReference type="Proteomes" id="UP000006732">
    <property type="component" value="Chromosome"/>
</dbReference>
<proteinExistence type="predicted"/>
<dbReference type="KEGG" id="ppd:Ppro_0999"/>
<evidence type="ECO:0000313" key="2">
    <source>
        <dbReference type="EMBL" id="ABK98626.1"/>
    </source>
</evidence>
<accession>A1AMQ6</accession>
<reference evidence="2 3" key="1">
    <citation type="submission" date="2006-10" db="EMBL/GenBank/DDBJ databases">
        <title>Complete sequence of chromosome of Pelobacter propionicus DSM 2379.</title>
        <authorList>
            <consortium name="US DOE Joint Genome Institute"/>
            <person name="Copeland A."/>
            <person name="Lucas S."/>
            <person name="Lapidus A."/>
            <person name="Barry K."/>
            <person name="Detter J.C."/>
            <person name="Glavina del Rio T."/>
            <person name="Hammon N."/>
            <person name="Israni S."/>
            <person name="Dalin E."/>
            <person name="Tice H."/>
            <person name="Pitluck S."/>
            <person name="Saunders E."/>
            <person name="Brettin T."/>
            <person name="Bruce D."/>
            <person name="Han C."/>
            <person name="Tapia R."/>
            <person name="Schmutz J."/>
            <person name="Larimer F."/>
            <person name="Land M."/>
            <person name="Hauser L."/>
            <person name="Kyrpides N."/>
            <person name="Kim E."/>
            <person name="Lovley D."/>
            <person name="Richardson P."/>
        </authorList>
    </citation>
    <scope>NUCLEOTIDE SEQUENCE [LARGE SCALE GENOMIC DNA]</scope>
    <source>
        <strain evidence="3">DSM 2379 / NBRC 103807 / OttBd1</strain>
    </source>
</reference>
<dbReference type="AlphaFoldDB" id="A1AMQ6"/>
<feature type="domain" description="WCX" evidence="1">
    <location>
        <begin position="2"/>
        <end position="68"/>
    </location>
</feature>
<evidence type="ECO:0000259" key="1">
    <source>
        <dbReference type="Pfam" id="PF25583"/>
    </source>
</evidence>
<keyword evidence="3" id="KW-1185">Reference proteome</keyword>
<sequence>MVLRFTPERSRRIRGEILHEEQREEILDDGTLILTVPAPQQAEIMMEILRHGSHVEVLESTWLREKVVVQSWRWQLPGIHACSPPLNACCHRETKALVWRE</sequence>